<reference evidence="2 3" key="1">
    <citation type="journal article" date="2021" name="Commun. Biol.">
        <title>The genome of Shorea leprosula (Dipterocarpaceae) highlights the ecological relevance of drought in aseasonal tropical rainforests.</title>
        <authorList>
            <person name="Ng K.K.S."/>
            <person name="Kobayashi M.J."/>
            <person name="Fawcett J.A."/>
            <person name="Hatakeyama M."/>
            <person name="Paape T."/>
            <person name="Ng C.H."/>
            <person name="Ang C.C."/>
            <person name="Tnah L.H."/>
            <person name="Lee C.T."/>
            <person name="Nishiyama T."/>
            <person name="Sese J."/>
            <person name="O'Brien M.J."/>
            <person name="Copetti D."/>
            <person name="Mohd Noor M.I."/>
            <person name="Ong R.C."/>
            <person name="Putra M."/>
            <person name="Sireger I.Z."/>
            <person name="Indrioko S."/>
            <person name="Kosugi Y."/>
            <person name="Izuno A."/>
            <person name="Isagi Y."/>
            <person name="Lee S.L."/>
            <person name="Shimizu K.K."/>
        </authorList>
    </citation>
    <scope>NUCLEOTIDE SEQUENCE [LARGE SCALE GENOMIC DNA]</scope>
    <source>
        <strain evidence="2">214</strain>
    </source>
</reference>
<sequence>MVYRSRRCIAATAKDVGAMMSCIRLTVFSLSVRPGNMVTIWGSSTLSVRQSVGDNIDELDVAFSNNSRLLFNEKDKDVEVNSRPNHLLDDSIGQNNPINIEHNGGSHADEGPKEGGMDQIKKGDNLMPGPINGKNRKRGGSGGGQWKRLDRNLENSSNKDSDKHGKRKPKTTLVDKERALKALVDNSRVAVI</sequence>
<evidence type="ECO:0000313" key="2">
    <source>
        <dbReference type="EMBL" id="GKV28142.1"/>
    </source>
</evidence>
<gene>
    <name evidence="2" type="ORF">SLEP1_g37229</name>
</gene>
<organism evidence="2 3">
    <name type="scientific">Rubroshorea leprosula</name>
    <dbReference type="NCBI Taxonomy" id="152421"/>
    <lineage>
        <taxon>Eukaryota</taxon>
        <taxon>Viridiplantae</taxon>
        <taxon>Streptophyta</taxon>
        <taxon>Embryophyta</taxon>
        <taxon>Tracheophyta</taxon>
        <taxon>Spermatophyta</taxon>
        <taxon>Magnoliopsida</taxon>
        <taxon>eudicotyledons</taxon>
        <taxon>Gunneridae</taxon>
        <taxon>Pentapetalae</taxon>
        <taxon>rosids</taxon>
        <taxon>malvids</taxon>
        <taxon>Malvales</taxon>
        <taxon>Dipterocarpaceae</taxon>
        <taxon>Rubroshorea</taxon>
    </lineage>
</organism>
<dbReference type="EMBL" id="BPVZ01000078">
    <property type="protein sequence ID" value="GKV28142.1"/>
    <property type="molecule type" value="Genomic_DNA"/>
</dbReference>
<dbReference type="AlphaFoldDB" id="A0AAV5KU67"/>
<evidence type="ECO:0000313" key="3">
    <source>
        <dbReference type="Proteomes" id="UP001054252"/>
    </source>
</evidence>
<name>A0AAV5KU67_9ROSI</name>
<keyword evidence="3" id="KW-1185">Reference proteome</keyword>
<feature type="compositionally biased region" description="Basic and acidic residues" evidence="1">
    <location>
        <begin position="107"/>
        <end position="124"/>
    </location>
</feature>
<feature type="compositionally biased region" description="Basic and acidic residues" evidence="1">
    <location>
        <begin position="147"/>
        <end position="163"/>
    </location>
</feature>
<feature type="region of interest" description="Disordered" evidence="1">
    <location>
        <begin position="83"/>
        <end position="174"/>
    </location>
</feature>
<evidence type="ECO:0000256" key="1">
    <source>
        <dbReference type="SAM" id="MobiDB-lite"/>
    </source>
</evidence>
<comment type="caution">
    <text evidence="2">The sequence shown here is derived from an EMBL/GenBank/DDBJ whole genome shotgun (WGS) entry which is preliminary data.</text>
</comment>
<accession>A0AAV5KU67</accession>
<protein>
    <submittedName>
        <fullName evidence="2">Uncharacterized protein</fullName>
    </submittedName>
</protein>
<proteinExistence type="predicted"/>
<dbReference type="Proteomes" id="UP001054252">
    <property type="component" value="Unassembled WGS sequence"/>
</dbReference>